<reference evidence="9 10" key="1">
    <citation type="submission" date="2018-10" db="EMBL/GenBank/DDBJ databases">
        <authorList>
            <person name="Ekblom R."/>
            <person name="Jareborg N."/>
        </authorList>
    </citation>
    <scope>NUCLEOTIDE SEQUENCE [LARGE SCALE GENOMIC DNA]</scope>
    <source>
        <tissue evidence="9">Muscle</tissue>
    </source>
</reference>
<evidence type="ECO:0000256" key="2">
    <source>
        <dbReference type="ARBA" id="ARBA00008139"/>
    </source>
</evidence>
<protein>
    <submittedName>
        <fullName evidence="9">Uncharacterized protein</fullName>
    </submittedName>
</protein>
<evidence type="ECO:0000256" key="1">
    <source>
        <dbReference type="ARBA" id="ARBA00001923"/>
    </source>
</evidence>
<dbReference type="PROSITE" id="PS52011">
    <property type="entry name" value="PEPTIDASE_M2"/>
    <property type="match status" value="1"/>
</dbReference>
<evidence type="ECO:0000256" key="3">
    <source>
        <dbReference type="ARBA" id="ARBA00022729"/>
    </source>
</evidence>
<organism evidence="9 10">
    <name type="scientific">Gulo gulo</name>
    <name type="common">Wolverine</name>
    <name type="synonym">Gluton</name>
    <dbReference type="NCBI Taxonomy" id="48420"/>
    <lineage>
        <taxon>Eukaryota</taxon>
        <taxon>Metazoa</taxon>
        <taxon>Chordata</taxon>
        <taxon>Craniata</taxon>
        <taxon>Vertebrata</taxon>
        <taxon>Euteleostomi</taxon>
        <taxon>Mammalia</taxon>
        <taxon>Eutheria</taxon>
        <taxon>Laurasiatheria</taxon>
        <taxon>Carnivora</taxon>
        <taxon>Caniformia</taxon>
        <taxon>Musteloidea</taxon>
        <taxon>Mustelidae</taxon>
        <taxon>Guloninae</taxon>
        <taxon>Gulo</taxon>
    </lineage>
</organism>
<dbReference type="GO" id="GO:0006508">
    <property type="term" value="P:proteolysis"/>
    <property type="evidence" value="ECO:0007669"/>
    <property type="project" value="InterPro"/>
</dbReference>
<evidence type="ECO:0000256" key="4">
    <source>
        <dbReference type="ARBA" id="ARBA00023157"/>
    </source>
</evidence>
<dbReference type="PANTHER" id="PTHR10514">
    <property type="entry name" value="ANGIOTENSIN-CONVERTING ENZYME"/>
    <property type="match status" value="1"/>
</dbReference>
<dbReference type="GO" id="GO:0008237">
    <property type="term" value="F:metallopeptidase activity"/>
    <property type="evidence" value="ECO:0007669"/>
    <property type="project" value="InterPro"/>
</dbReference>
<feature type="disulfide bond" evidence="7 8">
    <location>
        <begin position="72"/>
        <end position="80"/>
    </location>
</feature>
<accession>A0A9X9Q894</accession>
<proteinExistence type="inferred from homology"/>
<gene>
    <name evidence="9" type="ORF">BN2614_LOCUS1</name>
</gene>
<comment type="similarity">
    <text evidence="2 8">Belongs to the peptidase M2 family.</text>
</comment>
<evidence type="ECO:0000256" key="8">
    <source>
        <dbReference type="PROSITE-ProRule" id="PRU01355"/>
    </source>
</evidence>
<evidence type="ECO:0000256" key="7">
    <source>
        <dbReference type="PIRSR" id="PIRSR601548-4"/>
    </source>
</evidence>
<feature type="non-terminal residue" evidence="9">
    <location>
        <position position="86"/>
    </location>
</feature>
<dbReference type="Pfam" id="PF01401">
    <property type="entry name" value="Peptidase_M2"/>
    <property type="match status" value="1"/>
</dbReference>
<dbReference type="InterPro" id="IPR001548">
    <property type="entry name" value="Peptidase_M2"/>
</dbReference>
<keyword evidence="10" id="KW-1185">Reference proteome</keyword>
<dbReference type="EMBL" id="CYRY02044086">
    <property type="protein sequence ID" value="VCX38858.1"/>
    <property type="molecule type" value="Genomic_DNA"/>
</dbReference>
<dbReference type="Proteomes" id="UP000269945">
    <property type="component" value="Unassembled WGS sequence"/>
</dbReference>
<comment type="caution">
    <text evidence="9">The sequence shown here is derived from an EMBL/GenBank/DDBJ whole genome shotgun (WGS) entry which is preliminary data.</text>
</comment>
<feature type="non-terminal residue" evidence="9">
    <location>
        <position position="1"/>
    </location>
</feature>
<dbReference type="SUPFAM" id="SSF55486">
    <property type="entry name" value="Metalloproteases ('zincins'), catalytic domain"/>
    <property type="match status" value="1"/>
</dbReference>
<dbReference type="GO" id="GO:0005886">
    <property type="term" value="C:plasma membrane"/>
    <property type="evidence" value="ECO:0007669"/>
    <property type="project" value="TreeGrafter"/>
</dbReference>
<evidence type="ECO:0000256" key="5">
    <source>
        <dbReference type="ARBA" id="ARBA00023180"/>
    </source>
</evidence>
<evidence type="ECO:0000313" key="10">
    <source>
        <dbReference type="Proteomes" id="UP000269945"/>
    </source>
</evidence>
<comment type="caution">
    <text evidence="8">Lacks conserved residue(s) required for the propagation of feature annotation.</text>
</comment>
<dbReference type="AlphaFoldDB" id="A0A9X9Q894"/>
<dbReference type="PANTHER" id="PTHR10514:SF24">
    <property type="entry name" value="ANGIOTENSIN-CONVERTING ENZYME 2"/>
    <property type="match status" value="1"/>
</dbReference>
<evidence type="ECO:0000256" key="6">
    <source>
        <dbReference type="PIRSR" id="PIRSR601548-10"/>
    </source>
</evidence>
<sequence>QNIAGAKWSAFYEEQSQQAKTYPLEEIQDPINKRQLRALQQSGSSVLSADKRERLNTILNTMSTIYSTGKACKPNNPQECLLLEPG</sequence>
<evidence type="ECO:0000313" key="9">
    <source>
        <dbReference type="EMBL" id="VCX38858.1"/>
    </source>
</evidence>
<dbReference type="GO" id="GO:0008241">
    <property type="term" value="F:peptidyl-dipeptidase activity"/>
    <property type="evidence" value="ECO:0007669"/>
    <property type="project" value="InterPro"/>
</dbReference>
<comment type="cofactor">
    <cofactor evidence="1">
        <name>chloride</name>
        <dbReference type="ChEBI" id="CHEBI:17996"/>
    </cofactor>
</comment>
<name>A0A9X9Q894_GULGU</name>
<keyword evidence="3" id="KW-0732">Signal</keyword>
<keyword evidence="4 7" id="KW-1015">Disulfide bond</keyword>
<feature type="glycosylation site" description="N-linked (GlcNAc...) asparagine; partial" evidence="6">
    <location>
        <position position="75"/>
    </location>
</feature>
<dbReference type="GO" id="GO:0005615">
    <property type="term" value="C:extracellular space"/>
    <property type="evidence" value="ECO:0007669"/>
    <property type="project" value="TreeGrafter"/>
</dbReference>
<keyword evidence="5 6" id="KW-0325">Glycoprotein</keyword>